<accession>A0ABP8LA19</accession>
<dbReference type="SMART" id="SM00421">
    <property type="entry name" value="HTH_LUXR"/>
    <property type="match status" value="1"/>
</dbReference>
<keyword evidence="2" id="KW-0238">DNA-binding</keyword>
<dbReference type="InterPro" id="IPR000792">
    <property type="entry name" value="Tscrpt_reg_LuxR_C"/>
</dbReference>
<organism evidence="5 6">
    <name type="scientific">Georgenia halophila</name>
    <dbReference type="NCBI Taxonomy" id="620889"/>
    <lineage>
        <taxon>Bacteria</taxon>
        <taxon>Bacillati</taxon>
        <taxon>Actinomycetota</taxon>
        <taxon>Actinomycetes</taxon>
        <taxon>Micrococcales</taxon>
        <taxon>Bogoriellaceae</taxon>
        <taxon>Georgenia</taxon>
    </lineage>
</organism>
<dbReference type="Gene3D" id="1.10.10.10">
    <property type="entry name" value="Winged helix-like DNA-binding domain superfamily/Winged helix DNA-binding domain"/>
    <property type="match status" value="1"/>
</dbReference>
<evidence type="ECO:0000313" key="6">
    <source>
        <dbReference type="Proteomes" id="UP001500622"/>
    </source>
</evidence>
<evidence type="ECO:0000256" key="1">
    <source>
        <dbReference type="ARBA" id="ARBA00023015"/>
    </source>
</evidence>
<dbReference type="Gene3D" id="3.40.50.300">
    <property type="entry name" value="P-loop containing nucleotide triphosphate hydrolases"/>
    <property type="match status" value="1"/>
</dbReference>
<protein>
    <recommendedName>
        <fullName evidence="4">HTH luxR-type domain-containing protein</fullName>
    </recommendedName>
</protein>
<dbReference type="SUPFAM" id="SSF46894">
    <property type="entry name" value="C-terminal effector domain of the bipartite response regulators"/>
    <property type="match status" value="1"/>
</dbReference>
<dbReference type="Pfam" id="PF25873">
    <property type="entry name" value="WHD_MalT"/>
    <property type="match status" value="1"/>
</dbReference>
<evidence type="ECO:0000313" key="5">
    <source>
        <dbReference type="EMBL" id="GAA4425446.1"/>
    </source>
</evidence>
<name>A0ABP8LA19_9MICO</name>
<dbReference type="PANTHER" id="PTHR44688">
    <property type="entry name" value="DNA-BINDING TRANSCRIPTIONAL ACTIVATOR DEVR_DOSR"/>
    <property type="match status" value="1"/>
</dbReference>
<proteinExistence type="predicted"/>
<keyword evidence="3" id="KW-0804">Transcription</keyword>
<dbReference type="EMBL" id="BAABGN010000010">
    <property type="protein sequence ID" value="GAA4425446.1"/>
    <property type="molecule type" value="Genomic_DNA"/>
</dbReference>
<dbReference type="PROSITE" id="PS50043">
    <property type="entry name" value="HTH_LUXR_2"/>
    <property type="match status" value="1"/>
</dbReference>
<dbReference type="SUPFAM" id="SSF52540">
    <property type="entry name" value="P-loop containing nucleoside triphosphate hydrolases"/>
    <property type="match status" value="1"/>
</dbReference>
<keyword evidence="6" id="KW-1185">Reference proteome</keyword>
<keyword evidence="1" id="KW-0805">Transcription regulation</keyword>
<dbReference type="InterPro" id="IPR016032">
    <property type="entry name" value="Sig_transdc_resp-reg_C-effctor"/>
</dbReference>
<evidence type="ECO:0000259" key="4">
    <source>
        <dbReference type="PROSITE" id="PS50043"/>
    </source>
</evidence>
<dbReference type="Pfam" id="PF00196">
    <property type="entry name" value="GerE"/>
    <property type="match status" value="1"/>
</dbReference>
<dbReference type="InterPro" id="IPR036388">
    <property type="entry name" value="WH-like_DNA-bd_sf"/>
</dbReference>
<evidence type="ECO:0000256" key="3">
    <source>
        <dbReference type="ARBA" id="ARBA00023163"/>
    </source>
</evidence>
<dbReference type="CDD" id="cd06170">
    <property type="entry name" value="LuxR_C_like"/>
    <property type="match status" value="1"/>
</dbReference>
<evidence type="ECO:0000256" key="2">
    <source>
        <dbReference type="ARBA" id="ARBA00023125"/>
    </source>
</evidence>
<dbReference type="PRINTS" id="PR00038">
    <property type="entry name" value="HTHLUXR"/>
</dbReference>
<dbReference type="Proteomes" id="UP001500622">
    <property type="component" value="Unassembled WGS sequence"/>
</dbReference>
<dbReference type="PANTHER" id="PTHR44688:SF16">
    <property type="entry name" value="DNA-BINDING TRANSCRIPTIONAL ACTIVATOR DEVR_DOSR"/>
    <property type="match status" value="1"/>
</dbReference>
<feature type="domain" description="HTH luxR-type" evidence="4">
    <location>
        <begin position="757"/>
        <end position="822"/>
    </location>
</feature>
<reference evidence="6" key="1">
    <citation type="journal article" date="2019" name="Int. J. Syst. Evol. Microbiol.">
        <title>The Global Catalogue of Microorganisms (GCM) 10K type strain sequencing project: providing services to taxonomists for standard genome sequencing and annotation.</title>
        <authorList>
            <consortium name="The Broad Institute Genomics Platform"/>
            <consortium name="The Broad Institute Genome Sequencing Center for Infectious Disease"/>
            <person name="Wu L."/>
            <person name="Ma J."/>
        </authorList>
    </citation>
    <scope>NUCLEOTIDE SEQUENCE [LARGE SCALE GENOMIC DNA]</scope>
    <source>
        <strain evidence="6">JCM 17810</strain>
    </source>
</reference>
<dbReference type="InterPro" id="IPR059106">
    <property type="entry name" value="WHD_MalT"/>
</dbReference>
<comment type="caution">
    <text evidence="5">The sequence shown here is derived from an EMBL/GenBank/DDBJ whole genome shotgun (WGS) entry which is preliminary data.</text>
</comment>
<gene>
    <name evidence="5" type="ORF">GCM10023169_23070</name>
</gene>
<dbReference type="InterPro" id="IPR027417">
    <property type="entry name" value="P-loop_NTPase"/>
</dbReference>
<sequence>MRGPGGSGKTVLIAQWTEDIAVDGVWVSVGKDTCTRQALWAAVSKKIGDAGLACPGSDLDDLISSVDAVTDIRSLLLRAFGRLRAQLLVVLDDFHHVTNEEVVDDLVELLVACPRLTVVVGARTATALEGPVVGARVDRRVIGPDGLAFTVDETARVFSKLGVIGRIDVGSVHHASGGSPLLLRAFALHREPEAAGAHETAESPGVAHDVLLDLLRGTSQSRRGFLLRTCIPEEFDLSLARQLSGCHDAESHLEALEASGFLMRSEDVTGPLYRYHPIIRETVVSKVQGYLGDELTDIRLATAQWYLRRGAPKMAIRHAVAAQDVKLASDILLANAITLLRQRGLYEILVHVPTHVLPRYPFITLALAIGAYADRTKRVRAVEYFTMAITSAKLVGARAPRAERAALATVESVGLRLTGRPSQGAAAARRAIRLLDAGDQGQLAPLGEQVGSLRIQNALTLLRAGHLAEAQQALTENLADLAALPATPALTTVSADAAMNALLGDMPMARDSMALVDEGHWPAAARDDYPGALFHLARAIEALETFDFDGAQRHVRVLAPHMETLEYRPIFVAIQALGDFGNQRAALGLQRLHRYSSTETGRQQLSSNDRRTFDAVTALLHLSEGRAGVAERLLGSLPAKSPLVACLRGLLALLTGEHDKVLGVLARGESAGTGPRVAAVSHLLVAASSWRAGRVETAVAALEKMAALAIDCGLRAHLALVPRADLVGLRDLAEERGLAFVTESLGDVEEVPDVLPSRATSVTLTERERVVLRALVESNSTSDIAARLVVSPNTVKTQLRSLYRKLNVRGRDDAIAVAYHLGLLDEDRSVPRGSAEQTASSMEED</sequence>